<reference evidence="1" key="1">
    <citation type="submission" date="2022-05" db="EMBL/GenBank/DDBJ databases">
        <title>Chromosome-level genome of Chaenocephalus aceratus.</title>
        <authorList>
            <person name="Park H."/>
        </authorList>
    </citation>
    <scope>NUCLEOTIDE SEQUENCE</scope>
    <source>
        <strain evidence="1">KU_202001</strain>
    </source>
</reference>
<dbReference type="EMBL" id="CM043789">
    <property type="protein sequence ID" value="KAI4826765.1"/>
    <property type="molecule type" value="Genomic_DNA"/>
</dbReference>
<accession>A0ACB9XI20</accession>
<evidence type="ECO:0000313" key="1">
    <source>
        <dbReference type="EMBL" id="KAI4826765.1"/>
    </source>
</evidence>
<gene>
    <name evidence="1" type="ORF">KUCAC02_030198</name>
</gene>
<organism evidence="1 2">
    <name type="scientific">Chaenocephalus aceratus</name>
    <name type="common">Blackfin icefish</name>
    <name type="synonym">Chaenichthys aceratus</name>
    <dbReference type="NCBI Taxonomy" id="36190"/>
    <lineage>
        <taxon>Eukaryota</taxon>
        <taxon>Metazoa</taxon>
        <taxon>Chordata</taxon>
        <taxon>Craniata</taxon>
        <taxon>Vertebrata</taxon>
        <taxon>Euteleostomi</taxon>
        <taxon>Actinopterygii</taxon>
        <taxon>Neopterygii</taxon>
        <taxon>Teleostei</taxon>
        <taxon>Neoteleostei</taxon>
        <taxon>Acanthomorphata</taxon>
        <taxon>Eupercaria</taxon>
        <taxon>Perciformes</taxon>
        <taxon>Notothenioidei</taxon>
        <taxon>Channichthyidae</taxon>
        <taxon>Chaenocephalus</taxon>
    </lineage>
</organism>
<name>A0ACB9XI20_CHAAC</name>
<keyword evidence="2" id="KW-1185">Reference proteome</keyword>
<dbReference type="Proteomes" id="UP001057452">
    <property type="component" value="Chromosome 5"/>
</dbReference>
<protein>
    <submittedName>
        <fullName evidence="1">Uncharacterized protein</fullName>
    </submittedName>
</protein>
<evidence type="ECO:0000313" key="2">
    <source>
        <dbReference type="Proteomes" id="UP001057452"/>
    </source>
</evidence>
<sequence>MLRSLKKRGNFDHNATVASCGAGEMVAMQEIAYGDMLKTALRSLMRESLKVGENGSTLIYQNLIQFRKQFGRLPVK</sequence>
<comment type="caution">
    <text evidence="1">The sequence shown here is derived from an EMBL/GenBank/DDBJ whole genome shotgun (WGS) entry which is preliminary data.</text>
</comment>
<proteinExistence type="predicted"/>